<feature type="transmembrane region" description="Helical" evidence="1">
    <location>
        <begin position="71"/>
        <end position="93"/>
    </location>
</feature>
<dbReference type="PANTHER" id="PTHR34300:SF1">
    <property type="entry name" value="QUEUOSINE PRECURSOR TRANSPORTER"/>
    <property type="match status" value="1"/>
</dbReference>
<keyword evidence="1" id="KW-0812">Transmembrane</keyword>
<keyword evidence="1" id="KW-0472">Membrane</keyword>
<evidence type="ECO:0000256" key="1">
    <source>
        <dbReference type="HAMAP-Rule" id="MF_02088"/>
    </source>
</evidence>
<evidence type="ECO:0000313" key="2">
    <source>
        <dbReference type="EMBL" id="MBB3996255.1"/>
    </source>
</evidence>
<feature type="transmembrane region" description="Helical" evidence="1">
    <location>
        <begin position="190"/>
        <end position="210"/>
    </location>
</feature>
<protein>
    <recommendedName>
        <fullName evidence="1">Probable queuosine precursor transporter</fullName>
        <shortName evidence="1">Q precursor transporter</shortName>
    </recommendedName>
</protein>
<accession>A0A7W6ECS8</accession>
<dbReference type="Proteomes" id="UP000542776">
    <property type="component" value="Unassembled WGS sequence"/>
</dbReference>
<sequence>MTRPGLLVLPVAAMTLIVLASNVLVQFPVEGQIGALALGDVLTWGAFTYPFAFLVTDLNNRLFGPRVARRIVYLGFALAIASSLVVPPLLFRAGLLEFAATGERLARIAAASGFAFLAAQLLDIAVFNRLRQGSWWKAPAASSLAGSMLDTAIFFTVAFAPFLAVFGPSDDFALQSAPLLGVFSTEAPRWISWALGDFTVKLAIAIFGLVPYRVIVNSVLPYRDAPRIVI</sequence>
<comment type="similarity">
    <text evidence="1">Belongs to the vitamin uptake transporter (VUT/ECF) (TC 2.A.88) family. Q precursor transporter subfamily.</text>
</comment>
<reference evidence="2 3" key="1">
    <citation type="submission" date="2020-08" db="EMBL/GenBank/DDBJ databases">
        <title>Genomic Encyclopedia of Type Strains, Phase IV (KMG-IV): sequencing the most valuable type-strain genomes for metagenomic binning, comparative biology and taxonomic classification.</title>
        <authorList>
            <person name="Goeker M."/>
        </authorList>
    </citation>
    <scope>NUCLEOTIDE SEQUENCE [LARGE SCALE GENOMIC DNA]</scope>
    <source>
        <strain evidence="2 3">DSM 102238</strain>
    </source>
</reference>
<keyword evidence="1" id="KW-1133">Transmembrane helix</keyword>
<feature type="transmembrane region" description="Helical" evidence="1">
    <location>
        <begin position="41"/>
        <end position="59"/>
    </location>
</feature>
<keyword evidence="1" id="KW-1003">Cell membrane</keyword>
<dbReference type="NCBIfam" id="TIGR00697">
    <property type="entry name" value="queuosine precursor transporter"/>
    <property type="match status" value="1"/>
</dbReference>
<keyword evidence="1" id="KW-0997">Cell inner membrane</keyword>
<dbReference type="GO" id="GO:0022857">
    <property type="term" value="F:transmembrane transporter activity"/>
    <property type="evidence" value="ECO:0007669"/>
    <property type="project" value="UniProtKB-UniRule"/>
</dbReference>
<organism evidence="2 3">
    <name type="scientific">Aureimonas pseudogalii</name>
    <dbReference type="NCBI Taxonomy" id="1744844"/>
    <lineage>
        <taxon>Bacteria</taxon>
        <taxon>Pseudomonadati</taxon>
        <taxon>Pseudomonadota</taxon>
        <taxon>Alphaproteobacteria</taxon>
        <taxon>Hyphomicrobiales</taxon>
        <taxon>Aurantimonadaceae</taxon>
        <taxon>Aureimonas</taxon>
    </lineage>
</organism>
<dbReference type="Pfam" id="PF02592">
    <property type="entry name" value="Vut_1"/>
    <property type="match status" value="1"/>
</dbReference>
<dbReference type="EMBL" id="JACIEK010000001">
    <property type="protein sequence ID" value="MBB3996255.1"/>
    <property type="molecule type" value="Genomic_DNA"/>
</dbReference>
<dbReference type="AlphaFoldDB" id="A0A7W6ECS8"/>
<comment type="function">
    <text evidence="1">Involved in the import of queuosine (Q) precursors, required for Q precursor salvage.</text>
</comment>
<dbReference type="RefSeq" id="WP_246392560.1">
    <property type="nucleotide sequence ID" value="NZ_JACIEK010000001.1"/>
</dbReference>
<comment type="caution">
    <text evidence="2">The sequence shown here is derived from an EMBL/GenBank/DDBJ whole genome shotgun (WGS) entry which is preliminary data.</text>
</comment>
<feature type="transmembrane region" description="Helical" evidence="1">
    <location>
        <begin position="148"/>
        <end position="166"/>
    </location>
</feature>
<dbReference type="HAMAP" id="MF_02088">
    <property type="entry name" value="Q_prec_transport"/>
    <property type="match status" value="1"/>
</dbReference>
<gene>
    <name evidence="2" type="ORF">GGR04_000076</name>
</gene>
<dbReference type="GO" id="GO:0005886">
    <property type="term" value="C:plasma membrane"/>
    <property type="evidence" value="ECO:0007669"/>
    <property type="project" value="UniProtKB-SubCell"/>
</dbReference>
<dbReference type="InterPro" id="IPR003744">
    <property type="entry name" value="YhhQ"/>
</dbReference>
<keyword evidence="1" id="KW-0813">Transport</keyword>
<name>A0A7W6ECS8_9HYPH</name>
<comment type="subcellular location">
    <subcellularLocation>
        <location evidence="1">Cell inner membrane</location>
        <topology evidence="1">Multi-pass membrane protein</topology>
    </subcellularLocation>
</comment>
<feature type="transmembrane region" description="Helical" evidence="1">
    <location>
        <begin position="105"/>
        <end position="127"/>
    </location>
</feature>
<evidence type="ECO:0000313" key="3">
    <source>
        <dbReference type="Proteomes" id="UP000542776"/>
    </source>
</evidence>
<dbReference type="PANTHER" id="PTHR34300">
    <property type="entry name" value="QUEUOSINE PRECURSOR TRANSPORTER-RELATED"/>
    <property type="match status" value="1"/>
</dbReference>
<proteinExistence type="inferred from homology"/>
<keyword evidence="3" id="KW-1185">Reference proteome</keyword>